<dbReference type="Proteomes" id="UP000295805">
    <property type="component" value="Unassembled WGS sequence"/>
</dbReference>
<proteinExistence type="predicted"/>
<dbReference type="EMBL" id="SMCX01000008">
    <property type="protein sequence ID" value="TCW24072.1"/>
    <property type="molecule type" value="Genomic_DNA"/>
</dbReference>
<sequence>MCVSYLTIGFVRPDAASGCQPPTLTERGTTMGSLGVFAEGSAAFGLNSGSTVADAATNLPSFFLGLLDFLGIMTSADLTASVA</sequence>
<gene>
    <name evidence="1" type="ORF">EDD19_1088</name>
</gene>
<dbReference type="AlphaFoldDB" id="A0A4R3ZUH5"/>
<evidence type="ECO:0000313" key="2">
    <source>
        <dbReference type="Proteomes" id="UP000295805"/>
    </source>
</evidence>
<protein>
    <submittedName>
        <fullName evidence="1">Uncharacterized protein</fullName>
    </submittedName>
</protein>
<evidence type="ECO:0000313" key="1">
    <source>
        <dbReference type="EMBL" id="TCW24072.1"/>
    </source>
</evidence>
<comment type="caution">
    <text evidence="1">The sequence shown here is derived from an EMBL/GenBank/DDBJ whole genome shotgun (WGS) entry which is preliminary data.</text>
</comment>
<name>A0A4R3ZUH5_9ACTN</name>
<organism evidence="1 2">
    <name type="scientific">Dietzia cinnamea</name>
    <dbReference type="NCBI Taxonomy" id="321318"/>
    <lineage>
        <taxon>Bacteria</taxon>
        <taxon>Bacillati</taxon>
        <taxon>Actinomycetota</taxon>
        <taxon>Actinomycetes</taxon>
        <taxon>Mycobacteriales</taxon>
        <taxon>Dietziaceae</taxon>
        <taxon>Dietzia</taxon>
    </lineage>
</organism>
<accession>A0A4R3ZUH5</accession>
<reference evidence="1 2" key="1">
    <citation type="submission" date="2019-03" db="EMBL/GenBank/DDBJ databases">
        <title>Root nodule microbial communities of legume samples collected from USA, Mexico and Botswana.</title>
        <authorList>
            <person name="Hirsch A."/>
        </authorList>
    </citation>
    <scope>NUCLEOTIDE SEQUENCE [LARGE SCALE GENOMIC DNA]</scope>
    <source>
        <strain evidence="1 2">55</strain>
    </source>
</reference>